<dbReference type="AlphaFoldDB" id="A8XH24"/>
<dbReference type="CTD" id="8588711"/>
<dbReference type="RefSeq" id="XP_045095058.1">
    <property type="nucleotide sequence ID" value="XM_045242116.1"/>
</dbReference>
<dbReference type="Proteomes" id="UP000008549">
    <property type="component" value="Unassembled WGS sequence"/>
</dbReference>
<dbReference type="WormBase" id="CBG13091">
    <property type="protein sequence ID" value="CBP44074"/>
    <property type="gene ID" value="WBGene00033918"/>
</dbReference>
<dbReference type="KEGG" id="cbr:CBG_13091"/>
<dbReference type="InterPro" id="IPR019399">
    <property type="entry name" value="Parkin_co-regulated_protein"/>
</dbReference>
<reference evidence="1 2" key="1">
    <citation type="journal article" date="2003" name="PLoS Biol.">
        <title>The genome sequence of Caenorhabditis briggsae: a platform for comparative genomics.</title>
        <authorList>
            <person name="Stein L.D."/>
            <person name="Bao Z."/>
            <person name="Blasiar D."/>
            <person name="Blumenthal T."/>
            <person name="Brent M.R."/>
            <person name="Chen N."/>
            <person name="Chinwalla A."/>
            <person name="Clarke L."/>
            <person name="Clee C."/>
            <person name="Coghlan A."/>
            <person name="Coulson A."/>
            <person name="D'Eustachio P."/>
            <person name="Fitch D.H."/>
            <person name="Fulton L.A."/>
            <person name="Fulton R.E."/>
            <person name="Griffiths-Jones S."/>
            <person name="Harris T.W."/>
            <person name="Hillier L.W."/>
            <person name="Kamath R."/>
            <person name="Kuwabara P.E."/>
            <person name="Mardis E.R."/>
            <person name="Marra M.A."/>
            <person name="Miner T.L."/>
            <person name="Minx P."/>
            <person name="Mullikin J.C."/>
            <person name="Plumb R.W."/>
            <person name="Rogers J."/>
            <person name="Schein J.E."/>
            <person name="Sohrmann M."/>
            <person name="Spieth J."/>
            <person name="Stajich J.E."/>
            <person name="Wei C."/>
            <person name="Willey D."/>
            <person name="Wilson R.K."/>
            <person name="Durbin R."/>
            <person name="Waterston R.H."/>
        </authorList>
    </citation>
    <scope>NUCLEOTIDE SEQUENCE [LARGE SCALE GENOMIC DNA]</scope>
    <source>
        <strain evidence="1 2">AF16</strain>
    </source>
</reference>
<dbReference type="eggNOG" id="KOG3961">
    <property type="taxonomic scope" value="Eukaryota"/>
</dbReference>
<reference evidence="1 2" key="2">
    <citation type="journal article" date="2011" name="PLoS Genet.">
        <title>Caenorhabditis briggsae recombinant inbred line genotypes reveal inter-strain incompatibility and the evolution of recombination.</title>
        <authorList>
            <person name="Ross J.A."/>
            <person name="Koboldt D.C."/>
            <person name="Staisch J.E."/>
            <person name="Chamberlin H.M."/>
            <person name="Gupta B.P."/>
            <person name="Miller R.D."/>
            <person name="Baird S.E."/>
            <person name="Haag E.S."/>
        </authorList>
    </citation>
    <scope>NUCLEOTIDE SEQUENCE [LARGE SCALE GENOMIC DNA]</scope>
    <source>
        <strain evidence="1 2">AF16</strain>
    </source>
</reference>
<gene>
    <name evidence="1 3" type="ORF">CBG13091</name>
    <name evidence="1" type="ORF">CBG_13091</name>
</gene>
<evidence type="ECO:0000313" key="1">
    <source>
        <dbReference type="EMBL" id="CAP31948.2"/>
    </source>
</evidence>
<name>A8XH24_CAEBR</name>
<proteinExistence type="predicted"/>
<evidence type="ECO:0000313" key="2">
    <source>
        <dbReference type="Proteomes" id="UP000008549"/>
    </source>
</evidence>
<dbReference type="Pfam" id="PF10274">
    <property type="entry name" value="ParcG"/>
    <property type="match status" value="1"/>
</dbReference>
<dbReference type="GeneID" id="8588711"/>
<dbReference type="InParanoid" id="A8XH24"/>
<dbReference type="OMA" id="WHANASN"/>
<dbReference type="GO" id="GO:0051879">
    <property type="term" value="F:Hsp90 protein binding"/>
    <property type="evidence" value="ECO:0000318"/>
    <property type="project" value="GO_Central"/>
</dbReference>
<dbReference type="GO" id="GO:0030544">
    <property type="term" value="F:Hsp70 protein binding"/>
    <property type="evidence" value="ECO:0000318"/>
    <property type="project" value="GO_Central"/>
</dbReference>
<evidence type="ECO:0000313" key="3">
    <source>
        <dbReference type="WormBase" id="CBG13091"/>
    </source>
</evidence>
<keyword evidence="2" id="KW-1185">Reference proteome</keyword>
<protein>
    <submittedName>
        <fullName evidence="1">Protein CBG13091</fullName>
    </submittedName>
</protein>
<sequence length="304" mass="34822">MPREVFASYQINVSCLSVIRRILNLLFSRKPIDYFSDISDWTTSKRYYVKNRDIVKENIRTIKSSLPRVPAVRKVPPFSWQSVQQNTSVVPLPMITPSRSRSVDSNVADDCSQFRALFSRGDLHVRIVHSGGPGEKPRELRWAKDPSQMKNETVCNLLAKFATGMSLLDHPYRFVAETGITDLLIALRNHQSIVIVLPQLVRGIRSGLYSFDVEKKKFCLKTLSRITSMQGIGAQLVPFYRQLLPPLRTVRQSRSRSDRVHYDKGRQIEEIITSTLNDLERTGGPNALINIKYLIPHYESCQYV</sequence>
<dbReference type="FunCoup" id="A8XH24">
    <property type="interactions" value="331"/>
</dbReference>
<dbReference type="HOGENOM" id="CLU_073223_1_1_1"/>
<dbReference type="PANTHER" id="PTHR21207">
    <property type="entry name" value="PARKIN COREGULATED GENE PROTEIN PARK2 COREGULATED"/>
    <property type="match status" value="1"/>
</dbReference>
<organism evidence="1 2">
    <name type="scientific">Caenorhabditis briggsae</name>
    <dbReference type="NCBI Taxonomy" id="6238"/>
    <lineage>
        <taxon>Eukaryota</taxon>
        <taxon>Metazoa</taxon>
        <taxon>Ecdysozoa</taxon>
        <taxon>Nematoda</taxon>
        <taxon>Chromadorea</taxon>
        <taxon>Rhabditida</taxon>
        <taxon>Rhabditina</taxon>
        <taxon>Rhabditomorpha</taxon>
        <taxon>Rhabditoidea</taxon>
        <taxon>Rhabditidae</taxon>
        <taxon>Peloderinae</taxon>
        <taxon>Caenorhabditis</taxon>
    </lineage>
</organism>
<dbReference type="EMBL" id="HE601401">
    <property type="protein sequence ID" value="CAP31948.2"/>
    <property type="molecule type" value="Genomic_DNA"/>
</dbReference>
<accession>A8XH24</accession>
<dbReference type="PANTHER" id="PTHR21207:SF2">
    <property type="entry name" value="PARKIN COREGULATED GENE PROTEIN"/>
    <property type="match status" value="1"/>
</dbReference>
<dbReference type="STRING" id="6238.A8XH24"/>